<dbReference type="AlphaFoldDB" id="B1X0J8"/>
<dbReference type="Proteomes" id="UP000001203">
    <property type="component" value="Chromosome circular"/>
</dbReference>
<dbReference type="KEGG" id="cyt:cce_1937"/>
<keyword evidence="2" id="KW-1185">Reference proteome</keyword>
<evidence type="ECO:0000313" key="2">
    <source>
        <dbReference type="Proteomes" id="UP000001203"/>
    </source>
</evidence>
<dbReference type="EMBL" id="CP000806">
    <property type="protein sequence ID" value="ACB51287.1"/>
    <property type="molecule type" value="Genomic_DNA"/>
</dbReference>
<reference evidence="1 2" key="1">
    <citation type="journal article" date="2008" name="Proc. Natl. Acad. Sci. U.S.A.">
        <title>The genome of Cyanothece 51142, a unicellular diazotrophic cyanobacterium important in the marine nitrogen cycle.</title>
        <authorList>
            <person name="Welsh E.A."/>
            <person name="Liberton M."/>
            <person name="Stoeckel J."/>
            <person name="Loh T."/>
            <person name="Elvitigala T."/>
            <person name="Wang C."/>
            <person name="Wollam A."/>
            <person name="Fulton R.S."/>
            <person name="Clifton S.W."/>
            <person name="Jacobs J.M."/>
            <person name="Aurora R."/>
            <person name="Ghosh B.K."/>
            <person name="Sherman L.A."/>
            <person name="Smith R.D."/>
            <person name="Wilson R.K."/>
            <person name="Pakrasi H.B."/>
        </authorList>
    </citation>
    <scope>NUCLEOTIDE SEQUENCE [LARGE SCALE GENOMIC DNA]</scope>
    <source>
        <strain evidence="2">ATCC 51142 / BH68</strain>
    </source>
</reference>
<name>B1X0J8_CROS5</name>
<gene>
    <name evidence="1" type="ordered locus">cce_1937</name>
</gene>
<protein>
    <submittedName>
        <fullName evidence="1">Uncharacterized protein</fullName>
    </submittedName>
</protein>
<sequence length="44" mass="5010">MNNGEYKQVNHSIVLPELDINVLVKCVSLPSRPQAKKIFMEGLR</sequence>
<dbReference type="HOGENOM" id="CLU_3215162_0_0_3"/>
<organism evidence="1 2">
    <name type="scientific">Crocosphaera subtropica (strain ATCC 51142 / BH68)</name>
    <name type="common">Cyanothece sp. (strain ATCC 51142)</name>
    <dbReference type="NCBI Taxonomy" id="43989"/>
    <lineage>
        <taxon>Bacteria</taxon>
        <taxon>Bacillati</taxon>
        <taxon>Cyanobacteriota</taxon>
        <taxon>Cyanophyceae</taxon>
        <taxon>Oscillatoriophycideae</taxon>
        <taxon>Chroococcales</taxon>
        <taxon>Aphanothecaceae</taxon>
        <taxon>Crocosphaera</taxon>
        <taxon>Crocosphaera subtropica</taxon>
    </lineage>
</organism>
<proteinExistence type="predicted"/>
<evidence type="ECO:0000313" key="1">
    <source>
        <dbReference type="EMBL" id="ACB51287.1"/>
    </source>
</evidence>
<accession>B1X0J8</accession>